<keyword evidence="5" id="KW-0175">Coiled coil</keyword>
<reference evidence="9 10" key="1">
    <citation type="submission" date="2016-10" db="EMBL/GenBank/DDBJ databases">
        <authorList>
            <person name="de Groot N.N."/>
        </authorList>
    </citation>
    <scope>NUCLEOTIDE SEQUENCE [LARGE SCALE GENOMIC DNA]</scope>
    <source>
        <strain evidence="9 10">CGMCC 1.10434</strain>
    </source>
</reference>
<dbReference type="RefSeq" id="WP_091496227.1">
    <property type="nucleotide sequence ID" value="NZ_FODJ01000003.1"/>
</dbReference>
<feature type="region of interest" description="Disordered" evidence="6">
    <location>
        <begin position="26"/>
        <end position="45"/>
    </location>
</feature>
<dbReference type="OrthoDB" id="2417096at2"/>
<feature type="coiled-coil region" evidence="5">
    <location>
        <begin position="171"/>
        <end position="198"/>
    </location>
</feature>
<sequence>MGNKLKKLIYFGLIVSLLTLVACSPSTDTDADEQTNSNDEQTSDTRVLTDAVGNEVEVPANPERVIASYLEDHLIALDITPVAQWSIQDGASVQDYLQDHLQNVDTIPSELPFEAVASFNPDLIILPSASSVEEGTYDQYAQIAPTYIVSEETNEDWRENLQRIAEVFGLEEQAEQVLSDYEAKASEASQLIEQAIGDQSAAAIWFVADTFYIVGDAVSSGAVLYQDLGIAVPAVVEEVSSAATGNWSPISLEKLAELDADHIFLINSSDSGEVFDDPIWSNIPAVAQGNVYEYAAETSWLYSGTIANEQIIEAVLANLTTE</sequence>
<dbReference type="InterPro" id="IPR051313">
    <property type="entry name" value="Bact_iron-sidero_bind"/>
</dbReference>
<evidence type="ECO:0000256" key="6">
    <source>
        <dbReference type="SAM" id="MobiDB-lite"/>
    </source>
</evidence>
<keyword evidence="3" id="KW-0813">Transport</keyword>
<dbReference type="PROSITE" id="PS50983">
    <property type="entry name" value="FE_B12_PBP"/>
    <property type="match status" value="1"/>
</dbReference>
<dbReference type="Pfam" id="PF01497">
    <property type="entry name" value="Peripla_BP_2"/>
    <property type="match status" value="1"/>
</dbReference>
<dbReference type="SUPFAM" id="SSF53807">
    <property type="entry name" value="Helical backbone' metal receptor"/>
    <property type="match status" value="1"/>
</dbReference>
<dbReference type="EMBL" id="FODJ01000003">
    <property type="protein sequence ID" value="SEO07372.1"/>
    <property type="molecule type" value="Genomic_DNA"/>
</dbReference>
<feature type="signal peptide" evidence="7">
    <location>
        <begin position="1"/>
        <end position="31"/>
    </location>
</feature>
<evidence type="ECO:0000256" key="2">
    <source>
        <dbReference type="ARBA" id="ARBA00008814"/>
    </source>
</evidence>
<evidence type="ECO:0000256" key="5">
    <source>
        <dbReference type="SAM" id="Coils"/>
    </source>
</evidence>
<dbReference type="GO" id="GO:1901678">
    <property type="term" value="P:iron coordination entity transport"/>
    <property type="evidence" value="ECO:0007669"/>
    <property type="project" value="UniProtKB-ARBA"/>
</dbReference>
<name>A0A1H8LQD7_9BACI</name>
<evidence type="ECO:0000256" key="3">
    <source>
        <dbReference type="ARBA" id="ARBA00022448"/>
    </source>
</evidence>
<proteinExistence type="inferred from homology"/>
<dbReference type="GO" id="GO:0005886">
    <property type="term" value="C:plasma membrane"/>
    <property type="evidence" value="ECO:0007669"/>
    <property type="project" value="UniProtKB-SubCell"/>
</dbReference>
<dbReference type="PANTHER" id="PTHR30532">
    <property type="entry name" value="IRON III DICITRATE-BINDING PERIPLASMIC PROTEIN"/>
    <property type="match status" value="1"/>
</dbReference>
<dbReference type="GO" id="GO:0030288">
    <property type="term" value="C:outer membrane-bounded periplasmic space"/>
    <property type="evidence" value="ECO:0007669"/>
    <property type="project" value="TreeGrafter"/>
</dbReference>
<accession>A0A1H8LQD7</accession>
<protein>
    <submittedName>
        <fullName evidence="9">Iron complex transport system substrate-binding protein</fullName>
    </submittedName>
</protein>
<keyword evidence="4 7" id="KW-0732">Signal</keyword>
<keyword evidence="10" id="KW-1185">Reference proteome</keyword>
<dbReference type="Gene3D" id="3.40.50.1980">
    <property type="entry name" value="Nitrogenase molybdenum iron protein domain"/>
    <property type="match status" value="2"/>
</dbReference>
<feature type="chain" id="PRO_5011720694" evidence="7">
    <location>
        <begin position="32"/>
        <end position="322"/>
    </location>
</feature>
<evidence type="ECO:0000313" key="9">
    <source>
        <dbReference type="EMBL" id="SEO07372.1"/>
    </source>
</evidence>
<evidence type="ECO:0000256" key="7">
    <source>
        <dbReference type="SAM" id="SignalP"/>
    </source>
</evidence>
<evidence type="ECO:0000313" key="10">
    <source>
        <dbReference type="Proteomes" id="UP000199300"/>
    </source>
</evidence>
<evidence type="ECO:0000259" key="8">
    <source>
        <dbReference type="PROSITE" id="PS50983"/>
    </source>
</evidence>
<dbReference type="AlphaFoldDB" id="A0A1H8LQD7"/>
<dbReference type="PANTHER" id="PTHR30532:SF1">
    <property type="entry name" value="IRON(3+)-HYDROXAMATE-BINDING PROTEIN FHUD"/>
    <property type="match status" value="1"/>
</dbReference>
<gene>
    <name evidence="9" type="ORF">SAMN04488134_103290</name>
</gene>
<organism evidence="9 10">
    <name type="scientific">Amphibacillus marinus</name>
    <dbReference type="NCBI Taxonomy" id="872970"/>
    <lineage>
        <taxon>Bacteria</taxon>
        <taxon>Bacillati</taxon>
        <taxon>Bacillota</taxon>
        <taxon>Bacilli</taxon>
        <taxon>Bacillales</taxon>
        <taxon>Bacillaceae</taxon>
        <taxon>Amphibacillus</taxon>
    </lineage>
</organism>
<dbReference type="STRING" id="872970.SAMN04488134_103290"/>
<evidence type="ECO:0000256" key="1">
    <source>
        <dbReference type="ARBA" id="ARBA00004193"/>
    </source>
</evidence>
<comment type="similarity">
    <text evidence="2">Belongs to the bacterial solute-binding protein 8 family.</text>
</comment>
<dbReference type="CDD" id="cd01138">
    <property type="entry name" value="FeuA"/>
    <property type="match status" value="1"/>
</dbReference>
<evidence type="ECO:0000256" key="4">
    <source>
        <dbReference type="ARBA" id="ARBA00022729"/>
    </source>
</evidence>
<feature type="domain" description="Fe/B12 periplasmic-binding" evidence="8">
    <location>
        <begin position="62"/>
        <end position="322"/>
    </location>
</feature>
<dbReference type="PROSITE" id="PS51257">
    <property type="entry name" value="PROKAR_LIPOPROTEIN"/>
    <property type="match status" value="1"/>
</dbReference>
<dbReference type="InterPro" id="IPR002491">
    <property type="entry name" value="ABC_transptr_periplasmic_BD"/>
</dbReference>
<comment type="subcellular location">
    <subcellularLocation>
        <location evidence="1">Cell membrane</location>
        <topology evidence="1">Lipid-anchor</topology>
    </subcellularLocation>
</comment>
<dbReference type="Proteomes" id="UP000199300">
    <property type="component" value="Unassembled WGS sequence"/>
</dbReference>